<dbReference type="EMBL" id="JACHXZ010000002">
    <property type="protein sequence ID" value="MBB3168340.1"/>
    <property type="molecule type" value="Genomic_DNA"/>
</dbReference>
<dbReference type="RefSeq" id="WP_183909829.1">
    <property type="nucleotide sequence ID" value="NZ_JACHXZ010000002.1"/>
</dbReference>
<dbReference type="SUPFAM" id="SSF52218">
    <property type="entry name" value="Flavoproteins"/>
    <property type="match status" value="1"/>
</dbReference>
<keyword evidence="1" id="KW-1133">Transmembrane helix</keyword>
<name>A0A839UP79_9GAMM</name>
<evidence type="ECO:0000256" key="1">
    <source>
        <dbReference type="SAM" id="Phobius"/>
    </source>
</evidence>
<sequence>MDDKHSPRQRTKHILVPLYSQTGQLAEIVQQILAPLRTNANIVIHEVPIRPKTAYPFPWPFFRFLDVFPESIHEKAPAIEAIDWSSYPEFDLILLPYQVWYLAPSLPVQGLLQSTGFKNQVRGKPVITIIGCRNMWMLAQEKMKSQLKTLGARLLDNIVFTDQGSTLASFITVPRWMWTGRRNAFWGFPAAGVSEQDKLGARRFGKALCDALEKDEERNSDPLLSGLAAVTVHPELLTSEKAGTRSFYLWGKLLMAGGKPGSALRLPLLTLYICFLVLLIITIVPISLLLQKLLKPLLASKLKRAKHYYELPSGSGIERLKYYE</sequence>
<gene>
    <name evidence="2" type="ORF">FHS30_001524</name>
</gene>
<dbReference type="InterPro" id="IPR029039">
    <property type="entry name" value="Flavoprotein-like_sf"/>
</dbReference>
<keyword evidence="1" id="KW-0472">Membrane</keyword>
<reference evidence="2 3" key="1">
    <citation type="submission" date="2020-08" db="EMBL/GenBank/DDBJ databases">
        <title>Genomic Encyclopedia of Type Strains, Phase III (KMG-III): the genomes of soil and plant-associated and newly described type strains.</title>
        <authorList>
            <person name="Whitman W."/>
        </authorList>
    </citation>
    <scope>NUCLEOTIDE SEQUENCE [LARGE SCALE GENOMIC DNA]</scope>
    <source>
        <strain evidence="2 3">CECT 8571</strain>
    </source>
</reference>
<dbReference type="AlphaFoldDB" id="A0A839UP79"/>
<proteinExistence type="predicted"/>
<protein>
    <submittedName>
        <fullName evidence="2">Putative membrane protein</fullName>
    </submittedName>
</protein>
<dbReference type="Gene3D" id="3.40.50.360">
    <property type="match status" value="1"/>
</dbReference>
<accession>A0A839UP79</accession>
<evidence type="ECO:0000313" key="2">
    <source>
        <dbReference type="EMBL" id="MBB3168340.1"/>
    </source>
</evidence>
<keyword evidence="1" id="KW-0812">Transmembrane</keyword>
<organism evidence="2 3">
    <name type="scientific">Simiduia aestuariiviva</name>
    <dbReference type="NCBI Taxonomy" id="1510459"/>
    <lineage>
        <taxon>Bacteria</taxon>
        <taxon>Pseudomonadati</taxon>
        <taxon>Pseudomonadota</taxon>
        <taxon>Gammaproteobacteria</taxon>
        <taxon>Cellvibrionales</taxon>
        <taxon>Cellvibrionaceae</taxon>
        <taxon>Simiduia</taxon>
    </lineage>
</organism>
<comment type="caution">
    <text evidence="2">The sequence shown here is derived from an EMBL/GenBank/DDBJ whole genome shotgun (WGS) entry which is preliminary data.</text>
</comment>
<evidence type="ECO:0000313" key="3">
    <source>
        <dbReference type="Proteomes" id="UP000559987"/>
    </source>
</evidence>
<dbReference type="Proteomes" id="UP000559987">
    <property type="component" value="Unassembled WGS sequence"/>
</dbReference>
<feature type="transmembrane region" description="Helical" evidence="1">
    <location>
        <begin position="269"/>
        <end position="290"/>
    </location>
</feature>
<keyword evidence="3" id="KW-1185">Reference proteome</keyword>